<organism evidence="4 5">
    <name type="scientific">Powellomyces hirtus</name>
    <dbReference type="NCBI Taxonomy" id="109895"/>
    <lineage>
        <taxon>Eukaryota</taxon>
        <taxon>Fungi</taxon>
        <taxon>Fungi incertae sedis</taxon>
        <taxon>Chytridiomycota</taxon>
        <taxon>Chytridiomycota incertae sedis</taxon>
        <taxon>Chytridiomycetes</taxon>
        <taxon>Spizellomycetales</taxon>
        <taxon>Powellomycetaceae</taxon>
        <taxon>Powellomyces</taxon>
    </lineage>
</organism>
<evidence type="ECO:0000256" key="1">
    <source>
        <dbReference type="SAM" id="MobiDB-lite"/>
    </source>
</evidence>
<dbReference type="AlphaFoldDB" id="A0A507EG44"/>
<dbReference type="InterPro" id="IPR000626">
    <property type="entry name" value="Ubiquitin-like_dom"/>
</dbReference>
<dbReference type="Pfam" id="PF08325">
    <property type="entry name" value="WLM"/>
    <property type="match status" value="1"/>
</dbReference>
<feature type="domain" description="Ubiquitin-like" evidence="2">
    <location>
        <begin position="6"/>
        <end position="79"/>
    </location>
</feature>
<feature type="region of interest" description="Disordered" evidence="1">
    <location>
        <begin position="103"/>
        <end position="122"/>
    </location>
</feature>
<dbReference type="PANTHER" id="PTHR47795">
    <property type="entry name" value="UBIQUITIN AND WLM DOMAIN-CONTAINING METALLOPROTEASE SPCC1442.07C"/>
    <property type="match status" value="1"/>
</dbReference>
<dbReference type="PANTHER" id="PTHR47795:SF1">
    <property type="entry name" value="DNA-DEPENDENT METALLOPROTEASE WSS1 HOMOLOG 2"/>
    <property type="match status" value="1"/>
</dbReference>
<reference evidence="4 5" key="1">
    <citation type="journal article" date="2019" name="Sci. Rep.">
        <title>Comparative genomics of chytrid fungi reveal insights into the obligate biotrophic and pathogenic lifestyle of Synchytrium endobioticum.</title>
        <authorList>
            <person name="van de Vossenberg B.T.L.H."/>
            <person name="Warris S."/>
            <person name="Nguyen H.D.T."/>
            <person name="van Gent-Pelzer M.P.E."/>
            <person name="Joly D.L."/>
            <person name="van de Geest H.C."/>
            <person name="Bonants P.J.M."/>
            <person name="Smith D.S."/>
            <person name="Levesque C.A."/>
            <person name="van der Lee T.A.J."/>
        </authorList>
    </citation>
    <scope>NUCLEOTIDE SEQUENCE [LARGE SCALE GENOMIC DNA]</scope>
    <source>
        <strain evidence="4 5">CBS 809.83</strain>
    </source>
</reference>
<dbReference type="Proteomes" id="UP000318582">
    <property type="component" value="Unassembled WGS sequence"/>
</dbReference>
<evidence type="ECO:0008006" key="6">
    <source>
        <dbReference type="Google" id="ProtNLM"/>
    </source>
</evidence>
<name>A0A507EG44_9FUNG</name>
<sequence>MTITEDHITFSLSYKGQNHTISLPPTTTYSLLKSHIAEMPGVNLPQELQKVVVKGRAVFDDEQTIVDMGLCTGAKIMLLGTPAKIVEGIRDASERAAARAKRDAAAHRSIRPSGAPAMPSSFGTLETLPEFRDSTTARTLLSRLSTDPAIRQIMYMRKWRVGVLKELHPARDSSILGYNQNRGHSIALRLRTDALDGFRHYPDLVRVLLHELTHMVHDDHDTHFHAMNRELNKLYKEFSGRTLAGVSGTGFVDEAPVAAFEGGAFTLGGTPVPVGRERRDVLADAAAQRLTKEEMELDAACGSARHRH</sequence>
<dbReference type="EMBL" id="QEAQ01000004">
    <property type="protein sequence ID" value="TPX62158.1"/>
    <property type="molecule type" value="Genomic_DNA"/>
</dbReference>
<dbReference type="InterPro" id="IPR013536">
    <property type="entry name" value="WLM_dom"/>
</dbReference>
<evidence type="ECO:0000313" key="5">
    <source>
        <dbReference type="Proteomes" id="UP000318582"/>
    </source>
</evidence>
<gene>
    <name evidence="4" type="ORF">PhCBS80983_g00724</name>
</gene>
<dbReference type="Gene3D" id="3.10.20.90">
    <property type="entry name" value="Phosphatidylinositol 3-kinase Catalytic Subunit, Chain A, domain 1"/>
    <property type="match status" value="1"/>
</dbReference>
<accession>A0A507EG44</accession>
<protein>
    <recommendedName>
        <fullName evidence="6">WLM domain-containing protein</fullName>
    </recommendedName>
</protein>
<evidence type="ECO:0000313" key="4">
    <source>
        <dbReference type="EMBL" id="TPX62158.1"/>
    </source>
</evidence>
<dbReference type="InterPro" id="IPR029071">
    <property type="entry name" value="Ubiquitin-like_domsf"/>
</dbReference>
<dbReference type="Pfam" id="PF00240">
    <property type="entry name" value="ubiquitin"/>
    <property type="match status" value="1"/>
</dbReference>
<feature type="domain" description="WLM" evidence="3">
    <location>
        <begin position="113"/>
        <end position="291"/>
    </location>
</feature>
<dbReference type="GO" id="GO:0070628">
    <property type="term" value="F:proteasome binding"/>
    <property type="evidence" value="ECO:0007669"/>
    <property type="project" value="TreeGrafter"/>
</dbReference>
<evidence type="ECO:0000259" key="2">
    <source>
        <dbReference type="PROSITE" id="PS50053"/>
    </source>
</evidence>
<dbReference type="PROSITE" id="PS51397">
    <property type="entry name" value="WLM"/>
    <property type="match status" value="1"/>
</dbReference>
<keyword evidence="5" id="KW-1185">Reference proteome</keyword>
<dbReference type="SUPFAM" id="SSF54236">
    <property type="entry name" value="Ubiquitin-like"/>
    <property type="match status" value="1"/>
</dbReference>
<evidence type="ECO:0000259" key="3">
    <source>
        <dbReference type="PROSITE" id="PS51397"/>
    </source>
</evidence>
<proteinExistence type="predicted"/>
<comment type="caution">
    <text evidence="4">The sequence shown here is derived from an EMBL/GenBank/DDBJ whole genome shotgun (WGS) entry which is preliminary data.</text>
</comment>
<dbReference type="STRING" id="109895.A0A507EG44"/>
<dbReference type="PROSITE" id="PS50053">
    <property type="entry name" value="UBIQUITIN_2"/>
    <property type="match status" value="1"/>
</dbReference>